<reference evidence="1 2" key="1">
    <citation type="submission" date="2015-08" db="EMBL/GenBank/DDBJ databases">
        <title>The genome of the Asian arowana (Scleropages formosus).</title>
        <authorList>
            <person name="Tan M.H."/>
            <person name="Gan H.M."/>
            <person name="Croft L.J."/>
            <person name="Austin C.M."/>
        </authorList>
    </citation>
    <scope>NUCLEOTIDE SEQUENCE [LARGE SCALE GENOMIC DNA]</scope>
    <source>
        <strain evidence="1">Aro1</strain>
    </source>
</reference>
<comment type="caution">
    <text evidence="1">The sequence shown here is derived from an EMBL/GenBank/DDBJ whole genome shotgun (WGS) entry which is preliminary data.</text>
</comment>
<sequence length="72" mass="8326">MQELRSLMELRGPEAVSKIQEDYGSTEGLCRRLKTSPTEEAEMRSGEMRRVVAELRKPTDGWSQRTEWEALV</sequence>
<accession>A0A0P7YMS3</accession>
<proteinExistence type="predicted"/>
<organism evidence="1 2">
    <name type="scientific">Scleropages formosus</name>
    <name type="common">Asian bonytongue</name>
    <name type="synonym">Osteoglossum formosum</name>
    <dbReference type="NCBI Taxonomy" id="113540"/>
    <lineage>
        <taxon>Eukaryota</taxon>
        <taxon>Metazoa</taxon>
        <taxon>Chordata</taxon>
        <taxon>Craniata</taxon>
        <taxon>Vertebrata</taxon>
        <taxon>Euteleostomi</taxon>
        <taxon>Actinopterygii</taxon>
        <taxon>Neopterygii</taxon>
        <taxon>Teleostei</taxon>
        <taxon>Osteoglossocephala</taxon>
        <taxon>Osteoglossomorpha</taxon>
        <taxon>Osteoglossiformes</taxon>
        <taxon>Osteoglossidae</taxon>
        <taxon>Scleropages</taxon>
    </lineage>
</organism>
<name>A0A0P7YMS3_SCLFO</name>
<dbReference type="AlphaFoldDB" id="A0A0P7YMS3"/>
<evidence type="ECO:0000313" key="2">
    <source>
        <dbReference type="Proteomes" id="UP000034805"/>
    </source>
</evidence>
<dbReference type="EMBL" id="JARO02004102">
    <property type="protein sequence ID" value="KPP69141.1"/>
    <property type="molecule type" value="Genomic_DNA"/>
</dbReference>
<gene>
    <name evidence="1" type="ORF">Z043_112127</name>
</gene>
<evidence type="ECO:0000313" key="1">
    <source>
        <dbReference type="EMBL" id="KPP69141.1"/>
    </source>
</evidence>
<dbReference type="Proteomes" id="UP000034805">
    <property type="component" value="Unassembled WGS sequence"/>
</dbReference>
<protein>
    <submittedName>
        <fullName evidence="1">Uncharacterized protein</fullName>
    </submittedName>
</protein>